<dbReference type="RefSeq" id="WP_310469538.1">
    <property type="nucleotide sequence ID" value="NZ_CP136522.1"/>
</dbReference>
<protein>
    <recommendedName>
        <fullName evidence="1">Protein Smg homolog</fullName>
    </recommendedName>
</protein>
<dbReference type="Pfam" id="PF04361">
    <property type="entry name" value="DUF494"/>
    <property type="match status" value="1"/>
</dbReference>
<accession>A0ABZ0K0N2</accession>
<organism evidence="2 3">
    <name type="scientific">Shewanella youngdeokensis</name>
    <dbReference type="NCBI Taxonomy" id="2999068"/>
    <lineage>
        <taxon>Bacteria</taxon>
        <taxon>Pseudomonadati</taxon>
        <taxon>Pseudomonadota</taxon>
        <taxon>Gammaproteobacteria</taxon>
        <taxon>Alteromonadales</taxon>
        <taxon>Shewanellaceae</taxon>
        <taxon>Shewanella</taxon>
    </lineage>
</organism>
<evidence type="ECO:0000313" key="2">
    <source>
        <dbReference type="EMBL" id="WOT05275.1"/>
    </source>
</evidence>
<keyword evidence="3" id="KW-1185">Reference proteome</keyword>
<proteinExistence type="inferred from homology"/>
<dbReference type="NCBIfam" id="NF002897">
    <property type="entry name" value="PRK03430.1"/>
    <property type="match status" value="1"/>
</dbReference>
<sequence length="157" mass="18438">MFDILMYLFENYVHSEAEFLVDEDELTKELTRAGFHQAEIIKALSWLERLAELQEAGALYLCNHDQQSFRIYTKDEMEKIDVQCRGFILFLEQIKVLGVESREMVIDRVMELDESALSLEDLKWVILMVLFNAPGHESAYEQMEDLIFEQPDGRLHS</sequence>
<gene>
    <name evidence="1" type="primary">smg</name>
    <name evidence="2" type="ORF">RGE70_00130</name>
</gene>
<dbReference type="InterPro" id="IPR007456">
    <property type="entry name" value="Smg"/>
</dbReference>
<comment type="similarity">
    <text evidence="1">Belongs to the Smg family.</text>
</comment>
<evidence type="ECO:0000256" key="1">
    <source>
        <dbReference type="HAMAP-Rule" id="MF_00598"/>
    </source>
</evidence>
<dbReference type="PANTHER" id="PTHR38692:SF1">
    <property type="entry name" value="PROTEIN SMG"/>
    <property type="match status" value="1"/>
</dbReference>
<dbReference type="EMBL" id="CP136522">
    <property type="protein sequence ID" value="WOT05275.1"/>
    <property type="molecule type" value="Genomic_DNA"/>
</dbReference>
<dbReference type="PANTHER" id="PTHR38692">
    <property type="entry name" value="PROTEIN SMG"/>
    <property type="match status" value="1"/>
</dbReference>
<evidence type="ECO:0000313" key="3">
    <source>
        <dbReference type="Proteomes" id="UP001529491"/>
    </source>
</evidence>
<dbReference type="Proteomes" id="UP001529491">
    <property type="component" value="Chromosome"/>
</dbReference>
<name>A0ABZ0K0N2_9GAMM</name>
<dbReference type="HAMAP" id="MF_00598">
    <property type="entry name" value="Smg"/>
    <property type="match status" value="1"/>
</dbReference>
<reference evidence="2 3" key="1">
    <citation type="submission" date="2023-10" db="EMBL/GenBank/DDBJ databases">
        <title>Complete genome sequence of Shewanella sp. DAU334.</title>
        <authorList>
            <person name="Lee Y.-S."/>
            <person name="Jeong H.-R."/>
            <person name="Hwang E.-J."/>
            <person name="Choi Y.-L."/>
            <person name="Kim G.-D."/>
        </authorList>
    </citation>
    <scope>NUCLEOTIDE SEQUENCE [LARGE SCALE GENOMIC DNA]</scope>
    <source>
        <strain evidence="2 3">DAU334</strain>
    </source>
</reference>